<dbReference type="GO" id="GO:0008902">
    <property type="term" value="F:hydroxymethylpyrimidine kinase activity"/>
    <property type="evidence" value="ECO:0007669"/>
    <property type="project" value="UniProtKB-EC"/>
</dbReference>
<name>A0ABU8SMK7_9LACO</name>
<keyword evidence="13" id="KW-0418">Kinase</keyword>
<evidence type="ECO:0000256" key="10">
    <source>
        <dbReference type="ARBA" id="ARBA00042102"/>
    </source>
</evidence>
<gene>
    <name evidence="13" type="primary">thiD</name>
    <name evidence="13" type="ORF">R4146_08255</name>
</gene>
<evidence type="ECO:0000256" key="2">
    <source>
        <dbReference type="ARBA" id="ARBA00000565"/>
    </source>
</evidence>
<evidence type="ECO:0000313" key="13">
    <source>
        <dbReference type="EMBL" id="MEJ6401132.1"/>
    </source>
</evidence>
<reference evidence="13 14" key="1">
    <citation type="submission" date="2023-10" db="EMBL/GenBank/DDBJ databases">
        <title>Nicoliella lavandulae sp. nov. isolated from Lavandula angustifolia flowers.</title>
        <authorList>
            <person name="Alcantara C."/>
            <person name="Zuniga M."/>
            <person name="Landete J.M."/>
            <person name="Monedero V."/>
        </authorList>
    </citation>
    <scope>NUCLEOTIDE SEQUENCE [LARGE SCALE GENOMIC DNA]</scope>
    <source>
        <strain evidence="13 14">Es01</strain>
    </source>
</reference>
<organism evidence="13 14">
    <name type="scientific">Nicoliella lavandulae</name>
    <dbReference type="NCBI Taxonomy" id="3082954"/>
    <lineage>
        <taxon>Bacteria</taxon>
        <taxon>Bacillati</taxon>
        <taxon>Bacillota</taxon>
        <taxon>Bacilli</taxon>
        <taxon>Lactobacillales</taxon>
        <taxon>Lactobacillaceae</taxon>
        <taxon>Nicoliella</taxon>
    </lineage>
</organism>
<protein>
    <recommendedName>
        <fullName evidence="7">Hydroxymethylpyrimidine/phosphomethylpyrimidine kinase</fullName>
        <ecNumber evidence="5">2.7.1.49</ecNumber>
        <ecNumber evidence="6">2.7.4.7</ecNumber>
    </recommendedName>
    <alternativeName>
        <fullName evidence="10">Hydroxymethylpyrimidine kinase</fullName>
    </alternativeName>
    <alternativeName>
        <fullName evidence="11">Hydroxymethylpyrimidine phosphate kinase</fullName>
    </alternativeName>
</protein>
<dbReference type="Pfam" id="PF08543">
    <property type="entry name" value="Phos_pyr_kin"/>
    <property type="match status" value="1"/>
</dbReference>
<comment type="pathway">
    <text evidence="3">Cofactor biosynthesis; thiamine diphosphate biosynthesis; 4-amino-2-methyl-5-diphosphomethylpyrimidine from 5-amino-1-(5-phospho-D-ribosyl)imidazole: step 3/3.</text>
</comment>
<dbReference type="NCBIfam" id="TIGR00097">
    <property type="entry name" value="HMP-P_kinase"/>
    <property type="match status" value="1"/>
</dbReference>
<comment type="catalytic activity">
    <reaction evidence="1">
        <text>4-amino-5-hydroxymethyl-2-methylpyrimidine + ATP = 4-amino-2-methyl-5-(phosphooxymethyl)pyrimidine + ADP + H(+)</text>
        <dbReference type="Rhea" id="RHEA:23096"/>
        <dbReference type="ChEBI" id="CHEBI:15378"/>
        <dbReference type="ChEBI" id="CHEBI:16892"/>
        <dbReference type="ChEBI" id="CHEBI:30616"/>
        <dbReference type="ChEBI" id="CHEBI:58354"/>
        <dbReference type="ChEBI" id="CHEBI:456216"/>
        <dbReference type="EC" id="2.7.1.49"/>
    </reaction>
</comment>
<dbReference type="CDD" id="cd01169">
    <property type="entry name" value="HMPP_kinase"/>
    <property type="match status" value="1"/>
</dbReference>
<dbReference type="RefSeq" id="WP_339960978.1">
    <property type="nucleotide sequence ID" value="NZ_JAWMWH010000003.1"/>
</dbReference>
<dbReference type="InterPro" id="IPR029056">
    <property type="entry name" value="Ribokinase-like"/>
</dbReference>
<dbReference type="InterPro" id="IPR004399">
    <property type="entry name" value="HMP/HMP-P_kinase_dom"/>
</dbReference>
<comment type="catalytic activity">
    <reaction evidence="2">
        <text>4-amino-2-methyl-5-(phosphooxymethyl)pyrimidine + ATP = 4-amino-2-methyl-5-(diphosphooxymethyl)pyrimidine + ADP</text>
        <dbReference type="Rhea" id="RHEA:19893"/>
        <dbReference type="ChEBI" id="CHEBI:30616"/>
        <dbReference type="ChEBI" id="CHEBI:57841"/>
        <dbReference type="ChEBI" id="CHEBI:58354"/>
        <dbReference type="ChEBI" id="CHEBI:456216"/>
        <dbReference type="EC" id="2.7.4.7"/>
    </reaction>
</comment>
<comment type="caution">
    <text evidence="13">The sequence shown here is derived from an EMBL/GenBank/DDBJ whole genome shotgun (WGS) entry which is preliminary data.</text>
</comment>
<evidence type="ECO:0000256" key="3">
    <source>
        <dbReference type="ARBA" id="ARBA00004769"/>
    </source>
</evidence>
<dbReference type="PANTHER" id="PTHR20858:SF17">
    <property type="entry name" value="HYDROXYMETHYLPYRIMIDINE_PHOSPHOMETHYLPYRIMIDINE KINASE THI20-RELATED"/>
    <property type="match status" value="1"/>
</dbReference>
<comment type="pathway">
    <text evidence="9">Cofactor biosynthesis; thiamine diphosphate biosynthesis; 4-amino-2-methyl-5-diphosphomethylpyrimidine from 5-amino-1-(5-phospho-D-ribosyl)imidazole: step 2/3.</text>
</comment>
<dbReference type="EMBL" id="JAWMWH010000003">
    <property type="protein sequence ID" value="MEJ6401132.1"/>
    <property type="molecule type" value="Genomic_DNA"/>
</dbReference>
<evidence type="ECO:0000256" key="5">
    <source>
        <dbReference type="ARBA" id="ARBA00012135"/>
    </source>
</evidence>
<dbReference type="PANTHER" id="PTHR20858">
    <property type="entry name" value="PHOSPHOMETHYLPYRIMIDINE KINASE"/>
    <property type="match status" value="1"/>
</dbReference>
<dbReference type="Gene3D" id="3.40.1190.20">
    <property type="match status" value="1"/>
</dbReference>
<comment type="similarity">
    <text evidence="4">Belongs to the ThiD family.</text>
</comment>
<accession>A0ABU8SMK7</accession>
<dbReference type="EC" id="2.7.1.49" evidence="5"/>
<proteinExistence type="inferred from homology"/>
<evidence type="ECO:0000256" key="1">
    <source>
        <dbReference type="ARBA" id="ARBA00000151"/>
    </source>
</evidence>
<evidence type="ECO:0000256" key="11">
    <source>
        <dbReference type="ARBA" id="ARBA00043176"/>
    </source>
</evidence>
<evidence type="ECO:0000259" key="12">
    <source>
        <dbReference type="Pfam" id="PF08543"/>
    </source>
</evidence>
<dbReference type="EC" id="2.7.4.7" evidence="6"/>
<keyword evidence="13" id="KW-0808">Transferase</keyword>
<evidence type="ECO:0000256" key="4">
    <source>
        <dbReference type="ARBA" id="ARBA00009879"/>
    </source>
</evidence>
<dbReference type="GO" id="GO:0008972">
    <property type="term" value="F:phosphomethylpyrimidine kinase activity"/>
    <property type="evidence" value="ECO:0007669"/>
    <property type="project" value="UniProtKB-EC"/>
</dbReference>
<dbReference type="SUPFAM" id="SSF53613">
    <property type="entry name" value="Ribokinase-like"/>
    <property type="match status" value="1"/>
</dbReference>
<evidence type="ECO:0000256" key="9">
    <source>
        <dbReference type="ARBA" id="ARBA00037917"/>
    </source>
</evidence>
<evidence type="ECO:0000256" key="6">
    <source>
        <dbReference type="ARBA" id="ARBA00012963"/>
    </source>
</evidence>
<evidence type="ECO:0000256" key="8">
    <source>
        <dbReference type="ARBA" id="ARBA00022977"/>
    </source>
</evidence>
<feature type="domain" description="Pyridoxamine kinase/Phosphomethylpyrimidine kinase" evidence="12">
    <location>
        <begin position="14"/>
        <end position="260"/>
    </location>
</feature>
<evidence type="ECO:0000313" key="14">
    <source>
        <dbReference type="Proteomes" id="UP001370590"/>
    </source>
</evidence>
<keyword evidence="14" id="KW-1185">Reference proteome</keyword>
<sequence length="268" mass="29194">MNQYPQALSIAGFDNDGGGGMPIDLKTMSALKVYGLSVITDVVATNSMGLVAEQPLPLSFIKQQFAALTADYQIRAYKTGLLSSRALIKWVSSIARKYPSMPLIVDPVIYAKTGEKLIDDATIDYLKTTLLPLATVSTPNYQEAEKLTNIQIVDHQTMLTAARSIQLLGCNNVIIKGRNEQSKHKTDDLVLLASGEHFILPGRYLKTKRKNGTGDALSAAITAELAKGTDIKAAIIKAKRYVDQTIEHPIIVGHDHGPINHWAGQQLD</sequence>
<dbReference type="InterPro" id="IPR013749">
    <property type="entry name" value="PM/HMP-P_kinase-1"/>
</dbReference>
<evidence type="ECO:0000256" key="7">
    <source>
        <dbReference type="ARBA" id="ARBA00019161"/>
    </source>
</evidence>
<keyword evidence="8" id="KW-0784">Thiamine biosynthesis</keyword>
<dbReference type="Proteomes" id="UP001370590">
    <property type="component" value="Unassembled WGS sequence"/>
</dbReference>